<protein>
    <submittedName>
        <fullName evidence="2">Uncharacterized protein</fullName>
    </submittedName>
</protein>
<sequence length="95" mass="10040">MKFALVVLLCVSLAVVVSAQSSLSRCRTTCTRQAQFTVDIDGVRTTARCSDGNNLVARCAGCCESWALSRGNSKSNMSGFVSSDGNTCVCCERAC</sequence>
<accession>A0AC34QYA8</accession>
<proteinExistence type="predicted"/>
<evidence type="ECO:0000313" key="1">
    <source>
        <dbReference type="Proteomes" id="UP000887576"/>
    </source>
</evidence>
<reference evidence="2" key="1">
    <citation type="submission" date="2022-11" db="UniProtKB">
        <authorList>
            <consortium name="WormBaseParasite"/>
        </authorList>
    </citation>
    <scope>IDENTIFICATION</scope>
</reference>
<evidence type="ECO:0000313" key="2">
    <source>
        <dbReference type="WBParaSite" id="JU765_v2.g20447.t1"/>
    </source>
</evidence>
<dbReference type="WBParaSite" id="JU765_v2.g20447.t1">
    <property type="protein sequence ID" value="JU765_v2.g20447.t1"/>
    <property type="gene ID" value="JU765_v2.g20447"/>
</dbReference>
<dbReference type="Proteomes" id="UP000887576">
    <property type="component" value="Unplaced"/>
</dbReference>
<name>A0AC34QYA8_9BILA</name>
<organism evidence="1 2">
    <name type="scientific">Panagrolaimus sp. JU765</name>
    <dbReference type="NCBI Taxonomy" id="591449"/>
    <lineage>
        <taxon>Eukaryota</taxon>
        <taxon>Metazoa</taxon>
        <taxon>Ecdysozoa</taxon>
        <taxon>Nematoda</taxon>
        <taxon>Chromadorea</taxon>
        <taxon>Rhabditida</taxon>
        <taxon>Tylenchina</taxon>
        <taxon>Panagrolaimomorpha</taxon>
        <taxon>Panagrolaimoidea</taxon>
        <taxon>Panagrolaimidae</taxon>
        <taxon>Panagrolaimus</taxon>
    </lineage>
</organism>